<name>A0A0P7G6V5_9EURY</name>
<evidence type="ECO:0000313" key="2">
    <source>
        <dbReference type="Proteomes" id="UP000050535"/>
    </source>
</evidence>
<keyword evidence="2" id="KW-1185">Reference proteome</keyword>
<gene>
    <name evidence="1" type="ORF">SY89_03126</name>
</gene>
<dbReference type="EMBL" id="LGUC01000002">
    <property type="protein sequence ID" value="KPN28892.1"/>
    <property type="molecule type" value="Genomic_DNA"/>
</dbReference>
<dbReference type="Proteomes" id="UP000050535">
    <property type="component" value="Unassembled WGS sequence"/>
</dbReference>
<dbReference type="STRING" id="699431.SY89_03126"/>
<dbReference type="RefSeq" id="WP_054584738.1">
    <property type="nucleotide sequence ID" value="NZ_LGUC01000002.1"/>
</dbReference>
<dbReference type="AlphaFoldDB" id="A0A0P7G6V5"/>
<reference evidence="2" key="1">
    <citation type="submission" date="2013-11" db="EMBL/GenBank/DDBJ databases">
        <authorList>
            <person name="Hoang H.T."/>
            <person name="Killian M.L."/>
            <person name="Madson D.M."/>
            <person name="Arruda P.H.E."/>
            <person name="Sun D."/>
            <person name="Schwartz K.J."/>
            <person name="Yoon K."/>
        </authorList>
    </citation>
    <scope>NUCLEOTIDE SEQUENCE [LARGE SCALE GENOMIC DNA]</scope>
    <source>
        <strain evidence="2">CDK2</strain>
    </source>
</reference>
<organism evidence="1 2">
    <name type="scientific">Halolamina pelagica</name>
    <dbReference type="NCBI Taxonomy" id="699431"/>
    <lineage>
        <taxon>Archaea</taxon>
        <taxon>Methanobacteriati</taxon>
        <taxon>Methanobacteriota</taxon>
        <taxon>Stenosarchaea group</taxon>
        <taxon>Halobacteria</taxon>
        <taxon>Halobacteriales</taxon>
        <taxon>Haloferacaceae</taxon>
    </lineage>
</organism>
<comment type="caution">
    <text evidence="1">The sequence shown here is derived from an EMBL/GenBank/DDBJ whole genome shotgun (WGS) entry which is preliminary data.</text>
</comment>
<accession>A0A0P7G6V5</accession>
<sequence length="72" mass="8051">MDGERYESYWARAYLGRELIERLFELSAPATTIECPLCRVSENRCGGETCGSRAVVDPVAEIADSLIPELDR</sequence>
<protein>
    <submittedName>
        <fullName evidence="1">Uncharacterized protein</fullName>
    </submittedName>
</protein>
<evidence type="ECO:0000313" key="1">
    <source>
        <dbReference type="EMBL" id="KPN28892.1"/>
    </source>
</evidence>
<proteinExistence type="predicted"/>